<accession>A0A9J6D4E8</accession>
<protein>
    <recommendedName>
        <fullName evidence="3">Tick transposon</fullName>
    </recommendedName>
</protein>
<evidence type="ECO:0008006" key="3">
    <source>
        <dbReference type="Google" id="ProtNLM"/>
    </source>
</evidence>
<dbReference type="VEuPathDB" id="VectorBase:LOC119182200"/>
<keyword evidence="2" id="KW-1185">Reference proteome</keyword>
<dbReference type="AlphaFoldDB" id="A0A9J6D4E8"/>
<comment type="caution">
    <text evidence="1">The sequence shown here is derived from an EMBL/GenBank/DDBJ whole genome shotgun (WGS) entry which is preliminary data.</text>
</comment>
<proteinExistence type="predicted"/>
<dbReference type="Proteomes" id="UP000821866">
    <property type="component" value="Chromosome 9"/>
</dbReference>
<evidence type="ECO:0000313" key="2">
    <source>
        <dbReference type="Proteomes" id="UP000821866"/>
    </source>
</evidence>
<name>A0A9J6D4E8_RHIMP</name>
<sequence>MMKLVDSSRRESSAFLAQDVKTARQRSSAVVASLRKPDVEFLQSDKEGGLVLTSKLLYDSKAEEAMRKNFKLLPAIKGTRVRTQAAKLCDEVGLTTLVKSIKRAKGLSVFSVKTHKEGNSFRAIISERGTWQYPVALYLQRCLAVLPIDDPYRVKNPITISDYLRTECSKRVSAFSVDVKD</sequence>
<gene>
    <name evidence="1" type="ORF">HPB51_007573</name>
</gene>
<dbReference type="EMBL" id="JABSTU010000011">
    <property type="protein sequence ID" value="KAH8008917.1"/>
    <property type="molecule type" value="Genomic_DNA"/>
</dbReference>
<reference evidence="1" key="1">
    <citation type="journal article" date="2020" name="Cell">
        <title>Large-Scale Comparative Analyses of Tick Genomes Elucidate Their Genetic Diversity and Vector Capacities.</title>
        <authorList>
            <consortium name="Tick Genome and Microbiome Consortium (TIGMIC)"/>
            <person name="Jia N."/>
            <person name="Wang J."/>
            <person name="Shi W."/>
            <person name="Du L."/>
            <person name="Sun Y."/>
            <person name="Zhan W."/>
            <person name="Jiang J.F."/>
            <person name="Wang Q."/>
            <person name="Zhang B."/>
            <person name="Ji P."/>
            <person name="Bell-Sakyi L."/>
            <person name="Cui X.M."/>
            <person name="Yuan T.T."/>
            <person name="Jiang B.G."/>
            <person name="Yang W.F."/>
            <person name="Lam T.T."/>
            <person name="Chang Q.C."/>
            <person name="Ding S.J."/>
            <person name="Wang X.J."/>
            <person name="Zhu J.G."/>
            <person name="Ruan X.D."/>
            <person name="Zhao L."/>
            <person name="Wei J.T."/>
            <person name="Ye R.Z."/>
            <person name="Que T.C."/>
            <person name="Du C.H."/>
            <person name="Zhou Y.H."/>
            <person name="Cheng J.X."/>
            <person name="Dai P.F."/>
            <person name="Guo W.B."/>
            <person name="Han X.H."/>
            <person name="Huang E.J."/>
            <person name="Li L.F."/>
            <person name="Wei W."/>
            <person name="Gao Y.C."/>
            <person name="Liu J.Z."/>
            <person name="Shao H.Z."/>
            <person name="Wang X."/>
            <person name="Wang C.C."/>
            <person name="Yang T.C."/>
            <person name="Huo Q.B."/>
            <person name="Li W."/>
            <person name="Chen H.Y."/>
            <person name="Chen S.E."/>
            <person name="Zhou L.G."/>
            <person name="Ni X.B."/>
            <person name="Tian J.H."/>
            <person name="Sheng Y."/>
            <person name="Liu T."/>
            <person name="Pan Y.S."/>
            <person name="Xia L.Y."/>
            <person name="Li J."/>
            <person name="Zhao F."/>
            <person name="Cao W.C."/>
        </authorList>
    </citation>
    <scope>NUCLEOTIDE SEQUENCE</scope>
    <source>
        <strain evidence="1">Rmic-2018</strain>
    </source>
</reference>
<organism evidence="1 2">
    <name type="scientific">Rhipicephalus microplus</name>
    <name type="common">Cattle tick</name>
    <name type="synonym">Boophilus microplus</name>
    <dbReference type="NCBI Taxonomy" id="6941"/>
    <lineage>
        <taxon>Eukaryota</taxon>
        <taxon>Metazoa</taxon>
        <taxon>Ecdysozoa</taxon>
        <taxon>Arthropoda</taxon>
        <taxon>Chelicerata</taxon>
        <taxon>Arachnida</taxon>
        <taxon>Acari</taxon>
        <taxon>Parasitiformes</taxon>
        <taxon>Ixodida</taxon>
        <taxon>Ixodoidea</taxon>
        <taxon>Ixodidae</taxon>
        <taxon>Rhipicephalinae</taxon>
        <taxon>Rhipicephalus</taxon>
        <taxon>Boophilus</taxon>
    </lineage>
</organism>
<evidence type="ECO:0000313" key="1">
    <source>
        <dbReference type="EMBL" id="KAH8008917.1"/>
    </source>
</evidence>
<reference evidence="1" key="2">
    <citation type="submission" date="2021-09" db="EMBL/GenBank/DDBJ databases">
        <authorList>
            <person name="Jia N."/>
            <person name="Wang J."/>
            <person name="Shi W."/>
            <person name="Du L."/>
            <person name="Sun Y."/>
            <person name="Zhan W."/>
            <person name="Jiang J."/>
            <person name="Wang Q."/>
            <person name="Zhang B."/>
            <person name="Ji P."/>
            <person name="Sakyi L.B."/>
            <person name="Cui X."/>
            <person name="Yuan T."/>
            <person name="Jiang B."/>
            <person name="Yang W."/>
            <person name="Lam T.T.-Y."/>
            <person name="Chang Q."/>
            <person name="Ding S."/>
            <person name="Wang X."/>
            <person name="Zhu J."/>
            <person name="Ruan X."/>
            <person name="Zhao L."/>
            <person name="Wei J."/>
            <person name="Que T."/>
            <person name="Du C."/>
            <person name="Cheng J."/>
            <person name="Dai P."/>
            <person name="Han X."/>
            <person name="Huang E."/>
            <person name="Gao Y."/>
            <person name="Liu J."/>
            <person name="Shao H."/>
            <person name="Ye R."/>
            <person name="Li L."/>
            <person name="Wei W."/>
            <person name="Wang X."/>
            <person name="Wang C."/>
            <person name="Huo Q."/>
            <person name="Li W."/>
            <person name="Guo W."/>
            <person name="Chen H."/>
            <person name="Chen S."/>
            <person name="Zhou L."/>
            <person name="Zhou L."/>
            <person name="Ni X."/>
            <person name="Tian J."/>
            <person name="Zhou Y."/>
            <person name="Sheng Y."/>
            <person name="Liu T."/>
            <person name="Pan Y."/>
            <person name="Xia L."/>
            <person name="Li J."/>
            <person name="Zhao F."/>
            <person name="Cao W."/>
        </authorList>
    </citation>
    <scope>NUCLEOTIDE SEQUENCE</scope>
    <source>
        <strain evidence="1">Rmic-2018</strain>
        <tissue evidence="1">Larvae</tissue>
    </source>
</reference>